<dbReference type="EMBL" id="AMCI01002703">
    <property type="protein sequence ID" value="EJX02054.1"/>
    <property type="molecule type" value="Genomic_DNA"/>
</dbReference>
<protein>
    <submittedName>
        <fullName evidence="1">Uncharacterized protein</fullName>
    </submittedName>
</protein>
<sequence length="68" mass="7565">MLCSFSSKFISKSTIACRFSSLVSQFLLPRFLRSGVLMAVASISCTFPLRRASLRFVTIHTKVPIPVL</sequence>
<evidence type="ECO:0000313" key="1">
    <source>
        <dbReference type="EMBL" id="EJX02054.1"/>
    </source>
</evidence>
<accession>J9G5D6</accession>
<gene>
    <name evidence="1" type="ORF">EVA_09839</name>
</gene>
<organism evidence="1">
    <name type="scientific">gut metagenome</name>
    <dbReference type="NCBI Taxonomy" id="749906"/>
    <lineage>
        <taxon>unclassified sequences</taxon>
        <taxon>metagenomes</taxon>
        <taxon>organismal metagenomes</taxon>
    </lineage>
</organism>
<dbReference type="AlphaFoldDB" id="J9G5D6"/>
<comment type="caution">
    <text evidence="1">The sequence shown here is derived from an EMBL/GenBank/DDBJ whole genome shotgun (WGS) entry which is preliminary data.</text>
</comment>
<reference evidence="1" key="1">
    <citation type="journal article" date="2012" name="PLoS ONE">
        <title>Gene sets for utilization of primary and secondary nutrition supplies in the distal gut of endangered iberian lynx.</title>
        <authorList>
            <person name="Alcaide M."/>
            <person name="Messina E."/>
            <person name="Richter M."/>
            <person name="Bargiela R."/>
            <person name="Peplies J."/>
            <person name="Huws S.A."/>
            <person name="Newbold C.J."/>
            <person name="Golyshin P.N."/>
            <person name="Simon M.A."/>
            <person name="Lopez G."/>
            <person name="Yakimov M.M."/>
            <person name="Ferrer M."/>
        </authorList>
    </citation>
    <scope>NUCLEOTIDE SEQUENCE</scope>
</reference>
<proteinExistence type="predicted"/>
<name>J9G5D6_9ZZZZ</name>